<gene>
    <name evidence="1" type="ORF">CLF_100886</name>
</gene>
<evidence type="ECO:0000313" key="2">
    <source>
        <dbReference type="Proteomes" id="UP000008909"/>
    </source>
</evidence>
<organism evidence="1 2">
    <name type="scientific">Clonorchis sinensis</name>
    <name type="common">Chinese liver fluke</name>
    <dbReference type="NCBI Taxonomy" id="79923"/>
    <lineage>
        <taxon>Eukaryota</taxon>
        <taxon>Metazoa</taxon>
        <taxon>Spiralia</taxon>
        <taxon>Lophotrochozoa</taxon>
        <taxon>Platyhelminthes</taxon>
        <taxon>Trematoda</taxon>
        <taxon>Digenea</taxon>
        <taxon>Opisthorchiida</taxon>
        <taxon>Opisthorchiata</taxon>
        <taxon>Opisthorchiidae</taxon>
        <taxon>Clonorchis</taxon>
    </lineage>
</organism>
<feature type="non-terminal residue" evidence="1">
    <location>
        <position position="301"/>
    </location>
</feature>
<proteinExistence type="predicted"/>
<dbReference type="AlphaFoldDB" id="G7Y4G9"/>
<reference evidence="1" key="1">
    <citation type="journal article" date="2011" name="Genome Biol.">
        <title>The draft genome of the carcinogenic human liver fluke Clonorchis sinensis.</title>
        <authorList>
            <person name="Wang X."/>
            <person name="Chen W."/>
            <person name="Huang Y."/>
            <person name="Sun J."/>
            <person name="Men J."/>
            <person name="Liu H."/>
            <person name="Luo F."/>
            <person name="Guo L."/>
            <person name="Lv X."/>
            <person name="Deng C."/>
            <person name="Zhou C."/>
            <person name="Fan Y."/>
            <person name="Li X."/>
            <person name="Huang L."/>
            <person name="Hu Y."/>
            <person name="Liang C."/>
            <person name="Hu X."/>
            <person name="Xu J."/>
            <person name="Yu X."/>
        </authorList>
    </citation>
    <scope>NUCLEOTIDE SEQUENCE [LARGE SCALE GENOMIC DNA]</scope>
    <source>
        <strain evidence="1">Henan</strain>
    </source>
</reference>
<evidence type="ECO:0000313" key="1">
    <source>
        <dbReference type="EMBL" id="GAA47855.1"/>
    </source>
</evidence>
<dbReference type="EMBL" id="DF142857">
    <property type="protein sequence ID" value="GAA47855.1"/>
    <property type="molecule type" value="Genomic_DNA"/>
</dbReference>
<sequence length="301" mass="33249">MFMYGTAHAPKYGVAITWKIQQVGVNASRRRLGPDEDFYCGFRFAESKLHGTYSSSRVSRELYAKMVEGFKSMDYEARLVVLDPWSIVASEETLPSHADNLRSDATPFFRLCLSGERQPLNDKNKNDPGNLGESFDPVYPSPFGVRVLKEVGQPDAFAHTLSALLTDVSCISDIQTHVSIGIIEVMTTMDSSHAAAGCAGGLLLATDSTFFDGENLVPKYTKCPGSGRTYCSECLRNDDQQCFGFGGNRIITLMFLLSGDHLCTKDSLCKTPQLQRVEDFTLFDAMLTTAQDNICLLDPDR</sequence>
<reference key="2">
    <citation type="submission" date="2011-10" db="EMBL/GenBank/DDBJ databases">
        <title>The genome and transcriptome sequence of Clonorchis sinensis provide insights into the carcinogenic liver fluke.</title>
        <authorList>
            <person name="Wang X."/>
            <person name="Huang Y."/>
            <person name="Chen W."/>
            <person name="Liu H."/>
            <person name="Guo L."/>
            <person name="Chen Y."/>
            <person name="Luo F."/>
            <person name="Zhou W."/>
            <person name="Sun J."/>
            <person name="Mao Q."/>
            <person name="Liang P."/>
            <person name="Zhou C."/>
            <person name="Tian Y."/>
            <person name="Men J."/>
            <person name="Lv X."/>
            <person name="Huang L."/>
            <person name="Zhou J."/>
            <person name="Hu Y."/>
            <person name="Li R."/>
            <person name="Zhang F."/>
            <person name="Lei H."/>
            <person name="Li X."/>
            <person name="Hu X."/>
            <person name="Liang C."/>
            <person name="Xu J."/>
            <person name="Wu Z."/>
            <person name="Yu X."/>
        </authorList>
    </citation>
    <scope>NUCLEOTIDE SEQUENCE</scope>
    <source>
        <strain>Henan</strain>
    </source>
</reference>
<dbReference type="Proteomes" id="UP000008909">
    <property type="component" value="Unassembled WGS sequence"/>
</dbReference>
<keyword evidence="2" id="KW-1185">Reference proteome</keyword>
<accession>G7Y4G9</accession>
<name>G7Y4G9_CLOSI</name>
<protein>
    <submittedName>
        <fullName evidence="1">Uncharacterized protein</fullName>
    </submittedName>
</protein>